<dbReference type="InterPro" id="IPR009215">
    <property type="entry name" value="TIM-br_IGPS-like"/>
</dbReference>
<organism evidence="2 3">
    <name type="scientific">Paenibacillus arenilitoris</name>
    <dbReference type="NCBI Taxonomy" id="2772299"/>
    <lineage>
        <taxon>Bacteria</taxon>
        <taxon>Bacillati</taxon>
        <taxon>Bacillota</taxon>
        <taxon>Bacilli</taxon>
        <taxon>Bacillales</taxon>
        <taxon>Paenibacillaceae</taxon>
        <taxon>Paenibacillus</taxon>
    </lineage>
</organism>
<gene>
    <name evidence="2" type="ORF">IDH41_30160</name>
</gene>
<dbReference type="InterPro" id="IPR015813">
    <property type="entry name" value="Pyrv/PenolPyrv_kinase-like_dom"/>
</dbReference>
<evidence type="ECO:0000313" key="2">
    <source>
        <dbReference type="EMBL" id="MBD2872833.1"/>
    </source>
</evidence>
<evidence type="ECO:0000259" key="1">
    <source>
        <dbReference type="Pfam" id="PF09370"/>
    </source>
</evidence>
<dbReference type="AlphaFoldDB" id="A0A927CRI8"/>
<proteinExistence type="predicted"/>
<dbReference type="SUPFAM" id="SSF51621">
    <property type="entry name" value="Phosphoenolpyruvate/pyruvate domain"/>
    <property type="match status" value="1"/>
</dbReference>
<dbReference type="GO" id="GO:0016787">
    <property type="term" value="F:hydrolase activity"/>
    <property type="evidence" value="ECO:0007669"/>
    <property type="project" value="UniProtKB-KW"/>
</dbReference>
<accession>A0A927CRI8</accession>
<dbReference type="Proteomes" id="UP000632125">
    <property type="component" value="Unassembled WGS sequence"/>
</dbReference>
<sequence length="247" mass="25942">MERLRRRVAQGGMINGTPAGSGAAAGSAEAGGADLIAVYHSAKYETEVGDMLAGLLPYGDANRIVAELGGEVLPAVKETPVLAGVCGTDPFRVMDIYLKQLKGQGFSGVQNVPTVGLIDGVFRSNLEEAGLGYGLEVEMIRRAHKLELFTCPFVFGPDDARSMAAAGADCLVAHLGYATRGPIGSQERMTLGDCASRIREIAEAGRSVNPGILVLCHGDPVHGHDGARGLMERAEDLSGFFAKESKR</sequence>
<protein>
    <submittedName>
        <fullName evidence="2">Phosphoenolpyruvate hydrolase family protein</fullName>
    </submittedName>
</protein>
<evidence type="ECO:0000313" key="3">
    <source>
        <dbReference type="Proteomes" id="UP000632125"/>
    </source>
</evidence>
<dbReference type="Gene3D" id="3.20.20.70">
    <property type="entry name" value="Aldolase class I"/>
    <property type="match status" value="1"/>
</dbReference>
<name>A0A927CRI8_9BACL</name>
<dbReference type="PIRSF" id="PIRSF034452">
    <property type="entry name" value="TIM-br_sig_trnsd"/>
    <property type="match status" value="1"/>
</dbReference>
<reference evidence="2" key="1">
    <citation type="submission" date="2020-09" db="EMBL/GenBank/DDBJ databases">
        <title>A novel bacterium of genus Paenibacillus, isolated from South China Sea.</title>
        <authorList>
            <person name="Huang H."/>
            <person name="Mo K."/>
            <person name="Hu Y."/>
        </authorList>
    </citation>
    <scope>NUCLEOTIDE SEQUENCE</scope>
    <source>
        <strain evidence="2">IB182493</strain>
    </source>
</reference>
<dbReference type="EMBL" id="JACXIY010000061">
    <property type="protein sequence ID" value="MBD2872833.1"/>
    <property type="molecule type" value="Genomic_DNA"/>
</dbReference>
<keyword evidence="3" id="KW-1185">Reference proteome</keyword>
<dbReference type="Pfam" id="PF09370">
    <property type="entry name" value="PEP_hydrolase"/>
    <property type="match status" value="1"/>
</dbReference>
<keyword evidence="2" id="KW-0378">Hydrolase</keyword>
<dbReference type="InterPro" id="IPR013785">
    <property type="entry name" value="Aldolase_TIM"/>
</dbReference>
<dbReference type="PANTHER" id="PTHR31862:SF1">
    <property type="entry name" value="UPF0261 DOMAIN PROTEIN (AFU_ORTHOLOGUE AFUA_1G10120)"/>
    <property type="match status" value="1"/>
</dbReference>
<dbReference type="InterPro" id="IPR051353">
    <property type="entry name" value="Tobamovirus_resist_UPF0261"/>
</dbReference>
<feature type="domain" description="TIM-barrel" evidence="1">
    <location>
        <begin position="2"/>
        <end position="242"/>
    </location>
</feature>
<dbReference type="PANTHER" id="PTHR31862">
    <property type="entry name" value="UPF0261 DOMAIN PROTEIN (AFU_ORTHOLOGUE AFUA_1G10120)"/>
    <property type="match status" value="1"/>
</dbReference>
<comment type="caution">
    <text evidence="2">The sequence shown here is derived from an EMBL/GenBank/DDBJ whole genome shotgun (WGS) entry which is preliminary data.</text>
</comment>